<dbReference type="AlphaFoldDB" id="A0A4S4EGN8"/>
<keyword evidence="11 19" id="KW-0067">ATP-binding</keyword>
<keyword evidence="2" id="KW-1003">Cell membrane</keyword>
<keyword evidence="3 19" id="KW-0723">Serine/threonine-protein kinase</keyword>
<evidence type="ECO:0000256" key="20">
    <source>
        <dbReference type="SAM" id="Phobius"/>
    </source>
</evidence>
<dbReference type="Pfam" id="PF01453">
    <property type="entry name" value="B_lectin"/>
    <property type="match status" value="1"/>
</dbReference>
<evidence type="ECO:0000256" key="11">
    <source>
        <dbReference type="ARBA" id="ARBA00022840"/>
    </source>
</evidence>
<dbReference type="GO" id="GO:0005886">
    <property type="term" value="C:plasma membrane"/>
    <property type="evidence" value="ECO:0007669"/>
    <property type="project" value="UniProtKB-SubCell"/>
</dbReference>
<dbReference type="InterPro" id="IPR001245">
    <property type="entry name" value="Ser-Thr/Tyr_kinase_cat_dom"/>
</dbReference>
<feature type="transmembrane region" description="Helical" evidence="20">
    <location>
        <begin position="366"/>
        <end position="388"/>
    </location>
</feature>
<dbReference type="Pfam" id="PF07714">
    <property type="entry name" value="PK_Tyr_Ser-Thr"/>
    <property type="match status" value="2"/>
</dbReference>
<protein>
    <recommendedName>
        <fullName evidence="19">Receptor-like serine/threonine-protein kinase</fullName>
        <ecNumber evidence="19">2.7.11.1</ecNumber>
    </recommendedName>
</protein>
<keyword evidence="15" id="KW-0675">Receptor</keyword>
<evidence type="ECO:0000256" key="6">
    <source>
        <dbReference type="ARBA" id="ARBA00022692"/>
    </source>
</evidence>
<dbReference type="EMBL" id="SDRB02005000">
    <property type="protein sequence ID" value="THG14995.1"/>
    <property type="molecule type" value="Genomic_DNA"/>
</dbReference>
<dbReference type="InterPro" id="IPR001480">
    <property type="entry name" value="Bulb-type_lectin_dom"/>
</dbReference>
<accession>A0A4S4EGN8</accession>
<keyword evidence="8" id="KW-0430">Lectin</keyword>
<evidence type="ECO:0000256" key="4">
    <source>
        <dbReference type="ARBA" id="ARBA00022553"/>
    </source>
</evidence>
<dbReference type="GO" id="GO:0106310">
    <property type="term" value="F:protein serine kinase activity"/>
    <property type="evidence" value="ECO:0007669"/>
    <property type="project" value="RHEA"/>
</dbReference>
<evidence type="ECO:0000256" key="18">
    <source>
        <dbReference type="ARBA" id="ARBA00048679"/>
    </source>
</evidence>
<keyword evidence="6 20" id="KW-0812">Transmembrane</keyword>
<comment type="caution">
    <text evidence="24">The sequence shown here is derived from an EMBL/GenBank/DDBJ whole genome shotgun (WGS) entry which is preliminary data.</text>
</comment>
<dbReference type="Pfam" id="PF08276">
    <property type="entry name" value="PAN_2"/>
    <property type="match status" value="1"/>
</dbReference>
<keyword evidence="4" id="KW-0597">Phosphoprotein</keyword>
<dbReference type="InterPro" id="IPR000719">
    <property type="entry name" value="Prot_kinase_dom"/>
</dbReference>
<feature type="signal peptide" evidence="21">
    <location>
        <begin position="1"/>
        <end position="27"/>
    </location>
</feature>
<evidence type="ECO:0000256" key="1">
    <source>
        <dbReference type="ARBA" id="ARBA00004251"/>
    </source>
</evidence>
<dbReference type="SMART" id="SM00108">
    <property type="entry name" value="B_lectin"/>
    <property type="match status" value="1"/>
</dbReference>
<evidence type="ECO:0000256" key="7">
    <source>
        <dbReference type="ARBA" id="ARBA00022729"/>
    </source>
</evidence>
<proteinExistence type="inferred from homology"/>
<dbReference type="PROSITE" id="PS50011">
    <property type="entry name" value="PROTEIN_KINASE_DOM"/>
    <property type="match status" value="1"/>
</dbReference>
<dbReference type="Gene3D" id="3.30.200.20">
    <property type="entry name" value="Phosphorylase Kinase, domain 1"/>
    <property type="match status" value="1"/>
</dbReference>
<evidence type="ECO:0000256" key="19">
    <source>
        <dbReference type="PIRNR" id="PIRNR000641"/>
    </source>
</evidence>
<comment type="similarity">
    <text evidence="19">Belongs to the protein kinase superfamily. Ser/Thr protein kinase family.</text>
</comment>
<dbReference type="FunFam" id="3.30.200.20:FF:000330">
    <property type="entry name" value="G-type lectin S-receptor-like serine/threonine-protein kinase At4g03230"/>
    <property type="match status" value="1"/>
</dbReference>
<evidence type="ECO:0000256" key="14">
    <source>
        <dbReference type="ARBA" id="ARBA00023157"/>
    </source>
</evidence>
<evidence type="ECO:0000256" key="8">
    <source>
        <dbReference type="ARBA" id="ARBA00022734"/>
    </source>
</evidence>
<organism evidence="24 25">
    <name type="scientific">Camellia sinensis var. sinensis</name>
    <name type="common">China tea</name>
    <dbReference type="NCBI Taxonomy" id="542762"/>
    <lineage>
        <taxon>Eukaryota</taxon>
        <taxon>Viridiplantae</taxon>
        <taxon>Streptophyta</taxon>
        <taxon>Embryophyta</taxon>
        <taxon>Tracheophyta</taxon>
        <taxon>Spermatophyta</taxon>
        <taxon>Magnoliopsida</taxon>
        <taxon>eudicotyledons</taxon>
        <taxon>Gunneridae</taxon>
        <taxon>Pentapetalae</taxon>
        <taxon>asterids</taxon>
        <taxon>Ericales</taxon>
        <taxon>Theaceae</taxon>
        <taxon>Camellia</taxon>
    </lineage>
</organism>
<keyword evidence="12 20" id="KW-1133">Transmembrane helix</keyword>
<dbReference type="PROSITE" id="PS50927">
    <property type="entry name" value="BULB_LECTIN"/>
    <property type="match status" value="1"/>
</dbReference>
<dbReference type="PIRSF" id="PIRSF000641">
    <property type="entry name" value="SRK"/>
    <property type="match status" value="1"/>
</dbReference>
<evidence type="ECO:0000256" key="21">
    <source>
        <dbReference type="SAM" id="SignalP"/>
    </source>
</evidence>
<keyword evidence="5 19" id="KW-0808">Transferase</keyword>
<evidence type="ECO:0000313" key="24">
    <source>
        <dbReference type="EMBL" id="THG14995.1"/>
    </source>
</evidence>
<keyword evidence="25" id="KW-1185">Reference proteome</keyword>
<keyword evidence="13 20" id="KW-0472">Membrane</keyword>
<evidence type="ECO:0000256" key="17">
    <source>
        <dbReference type="ARBA" id="ARBA00047899"/>
    </source>
</evidence>
<evidence type="ECO:0000313" key="25">
    <source>
        <dbReference type="Proteomes" id="UP000306102"/>
    </source>
</evidence>
<evidence type="ECO:0000256" key="15">
    <source>
        <dbReference type="ARBA" id="ARBA00023170"/>
    </source>
</evidence>
<reference evidence="24 25" key="1">
    <citation type="journal article" date="2018" name="Proc. Natl. Acad. Sci. U.S.A.">
        <title>Draft genome sequence of Camellia sinensis var. sinensis provides insights into the evolution of the tea genome and tea quality.</title>
        <authorList>
            <person name="Wei C."/>
            <person name="Yang H."/>
            <person name="Wang S."/>
            <person name="Zhao J."/>
            <person name="Liu C."/>
            <person name="Gao L."/>
            <person name="Xia E."/>
            <person name="Lu Y."/>
            <person name="Tai Y."/>
            <person name="She G."/>
            <person name="Sun J."/>
            <person name="Cao H."/>
            <person name="Tong W."/>
            <person name="Gao Q."/>
            <person name="Li Y."/>
            <person name="Deng W."/>
            <person name="Jiang X."/>
            <person name="Wang W."/>
            <person name="Chen Q."/>
            <person name="Zhang S."/>
            <person name="Li H."/>
            <person name="Wu J."/>
            <person name="Wang P."/>
            <person name="Li P."/>
            <person name="Shi C."/>
            <person name="Zheng F."/>
            <person name="Jian J."/>
            <person name="Huang B."/>
            <person name="Shan D."/>
            <person name="Shi M."/>
            <person name="Fang C."/>
            <person name="Yue Y."/>
            <person name="Li F."/>
            <person name="Li D."/>
            <person name="Wei S."/>
            <person name="Han B."/>
            <person name="Jiang C."/>
            <person name="Yin Y."/>
            <person name="Xia T."/>
            <person name="Zhang Z."/>
            <person name="Bennetzen J.L."/>
            <person name="Zhao S."/>
            <person name="Wan X."/>
        </authorList>
    </citation>
    <scope>NUCLEOTIDE SEQUENCE [LARGE SCALE GENOMIC DNA]</scope>
    <source>
        <strain evidence="25">cv. Shuchazao</strain>
        <tissue evidence="24">Leaf</tissue>
    </source>
</reference>
<dbReference type="Proteomes" id="UP000306102">
    <property type="component" value="Unassembled WGS sequence"/>
</dbReference>
<feature type="domain" description="Bulb-type lectin" evidence="23">
    <location>
        <begin position="30"/>
        <end position="150"/>
    </location>
</feature>
<feature type="chain" id="PRO_5020609487" description="Receptor-like serine/threonine-protein kinase" evidence="21">
    <location>
        <begin position="28"/>
        <end position="716"/>
    </location>
</feature>
<dbReference type="Gene3D" id="2.90.10.10">
    <property type="entry name" value="Bulb-type lectin domain"/>
    <property type="match status" value="1"/>
</dbReference>
<evidence type="ECO:0000256" key="16">
    <source>
        <dbReference type="ARBA" id="ARBA00023180"/>
    </source>
</evidence>
<dbReference type="STRING" id="542762.A0A4S4EGN8"/>
<dbReference type="GO" id="GO:0030246">
    <property type="term" value="F:carbohydrate binding"/>
    <property type="evidence" value="ECO:0007669"/>
    <property type="project" value="UniProtKB-KW"/>
</dbReference>
<comment type="subcellular location">
    <subcellularLocation>
        <location evidence="1">Cell membrane</location>
        <topology evidence="1">Single-pass type I membrane protein</topology>
    </subcellularLocation>
</comment>
<evidence type="ECO:0000259" key="23">
    <source>
        <dbReference type="PROSITE" id="PS50927"/>
    </source>
</evidence>
<comment type="catalytic activity">
    <reaction evidence="18 19">
        <text>L-seryl-[protein] + ATP = O-phospho-L-seryl-[protein] + ADP + H(+)</text>
        <dbReference type="Rhea" id="RHEA:17989"/>
        <dbReference type="Rhea" id="RHEA-COMP:9863"/>
        <dbReference type="Rhea" id="RHEA-COMP:11604"/>
        <dbReference type="ChEBI" id="CHEBI:15378"/>
        <dbReference type="ChEBI" id="CHEBI:29999"/>
        <dbReference type="ChEBI" id="CHEBI:30616"/>
        <dbReference type="ChEBI" id="CHEBI:83421"/>
        <dbReference type="ChEBI" id="CHEBI:456216"/>
        <dbReference type="EC" id="2.7.11.1"/>
    </reaction>
</comment>
<keyword evidence="16" id="KW-0325">Glycoprotein</keyword>
<keyword evidence="10 19" id="KW-0418">Kinase</keyword>
<dbReference type="GO" id="GO:0005524">
    <property type="term" value="F:ATP binding"/>
    <property type="evidence" value="ECO:0007669"/>
    <property type="project" value="UniProtKB-KW"/>
</dbReference>
<dbReference type="CDD" id="cd00028">
    <property type="entry name" value="B_lectin"/>
    <property type="match status" value="1"/>
</dbReference>
<evidence type="ECO:0000256" key="10">
    <source>
        <dbReference type="ARBA" id="ARBA00022777"/>
    </source>
</evidence>
<dbReference type="InterPro" id="IPR003609">
    <property type="entry name" value="Pan_app"/>
</dbReference>
<evidence type="ECO:0000259" key="22">
    <source>
        <dbReference type="PROSITE" id="PS50011"/>
    </source>
</evidence>
<evidence type="ECO:0000256" key="13">
    <source>
        <dbReference type="ARBA" id="ARBA00023136"/>
    </source>
</evidence>
<feature type="domain" description="Protein kinase" evidence="22">
    <location>
        <begin position="447"/>
        <end position="716"/>
    </location>
</feature>
<dbReference type="GO" id="GO:0004674">
    <property type="term" value="F:protein serine/threonine kinase activity"/>
    <property type="evidence" value="ECO:0007669"/>
    <property type="project" value="UniProtKB-KW"/>
</dbReference>
<dbReference type="SUPFAM" id="SSF51110">
    <property type="entry name" value="alpha-D-mannose-specific plant lectins"/>
    <property type="match status" value="1"/>
</dbReference>
<evidence type="ECO:0000256" key="5">
    <source>
        <dbReference type="ARBA" id="ARBA00022679"/>
    </source>
</evidence>
<evidence type="ECO:0000256" key="9">
    <source>
        <dbReference type="ARBA" id="ARBA00022741"/>
    </source>
</evidence>
<comment type="catalytic activity">
    <reaction evidence="17 19">
        <text>L-threonyl-[protein] + ATP = O-phospho-L-threonyl-[protein] + ADP + H(+)</text>
        <dbReference type="Rhea" id="RHEA:46608"/>
        <dbReference type="Rhea" id="RHEA-COMP:11060"/>
        <dbReference type="Rhea" id="RHEA-COMP:11605"/>
        <dbReference type="ChEBI" id="CHEBI:15378"/>
        <dbReference type="ChEBI" id="CHEBI:30013"/>
        <dbReference type="ChEBI" id="CHEBI:30616"/>
        <dbReference type="ChEBI" id="CHEBI:61977"/>
        <dbReference type="ChEBI" id="CHEBI:456216"/>
        <dbReference type="EC" id="2.7.11.1"/>
    </reaction>
</comment>
<evidence type="ECO:0000256" key="12">
    <source>
        <dbReference type="ARBA" id="ARBA00022989"/>
    </source>
</evidence>
<sequence>MTVKETFMIMIIFFLIIMLCFLDSLDASWVNTLNQGDKLNSSAYLVSAGKIFTLGFFIPSTFSNDSYLGIWYSNDSYRKVWVGNRNTPIADNSGVLTIDSVGKLIITHNGGDPIELYGGLTGTNIAATLFDSGNFIVTVANNNGSKKAVLWESFYYPTDTLLPGMKLGVNHRTGQKWSITSWVGQDVPASGAFTLEWDPTKRRLIVRQRGVIHWSSGVLGDKNFEFITIDPSNLNYVFTNVSTMDEEPMIAQVDLCYGYNKDKGCELWKQPQCRNGYQKFDERSGHFNDSDKAPFYDGNTSIGLSDCREKCWNVCDCIGFMADIRGTRCLFWTKDLEFNQDYAGSSARHYVLSSDQPPPHNRGKHIWIPIAVPIAIFVMLVFGILCYTKQRKIRLLGKYETRNTKDLIELMTPNGYTVTNELELDGNQSNDLKIFSFGSIIAAANGFSLENKLGEGGFGPVYKGRLINGREIAVKRLSRTSGQGVVEFKNELILIAKLQHVNLVRLVGCCIQGDEKMLIYEYMVNKSLDSFLFDPFQKENLTWEKRFVIVEGIAQGLLYLHQYSSGYMAPEYAMGGIFSVKSDIFSFGVLMLEIVSGRKDNSFYHVDEPLNLVGYAWDLWNKNAALELIDPMLSDSSIQQQMLRCIQVGLLCVEDCAVNRPTMPDVISMLIDDNIALPMPKKPAFVSRIVGEENSNKSKLGKYSVNGLSISAMDAR</sequence>
<name>A0A4S4EGN8_CAMSN</name>
<dbReference type="PANTHER" id="PTHR27002:SF932">
    <property type="entry name" value="RECEPTOR-LIKE SERINE_THREONINE-PROTEIN KINASE"/>
    <property type="match status" value="1"/>
</dbReference>
<keyword evidence="9 19" id="KW-0547">Nucleotide-binding</keyword>
<dbReference type="EC" id="2.7.11.1" evidence="19"/>
<dbReference type="InterPro" id="IPR036426">
    <property type="entry name" value="Bulb-type_lectin_dom_sf"/>
</dbReference>
<dbReference type="InterPro" id="IPR011009">
    <property type="entry name" value="Kinase-like_dom_sf"/>
</dbReference>
<keyword evidence="7 21" id="KW-0732">Signal</keyword>
<dbReference type="SUPFAM" id="SSF56112">
    <property type="entry name" value="Protein kinase-like (PK-like)"/>
    <property type="match status" value="1"/>
</dbReference>
<dbReference type="Gene3D" id="1.10.510.10">
    <property type="entry name" value="Transferase(Phosphotransferase) domain 1"/>
    <property type="match status" value="1"/>
</dbReference>
<keyword evidence="14" id="KW-1015">Disulfide bond</keyword>
<evidence type="ECO:0000256" key="2">
    <source>
        <dbReference type="ARBA" id="ARBA00022475"/>
    </source>
</evidence>
<dbReference type="InterPro" id="IPR024171">
    <property type="entry name" value="SRK-like_kinase"/>
</dbReference>
<gene>
    <name evidence="24" type="ORF">TEA_002763</name>
</gene>
<dbReference type="FunFam" id="2.90.10.10:FF:000009">
    <property type="entry name" value="Receptor-like serine/threonine-protein kinase SD1-8"/>
    <property type="match status" value="1"/>
</dbReference>
<dbReference type="PANTHER" id="PTHR27002">
    <property type="entry name" value="RECEPTOR-LIKE SERINE/THREONINE-PROTEIN KINASE SD1-8"/>
    <property type="match status" value="1"/>
</dbReference>
<evidence type="ECO:0000256" key="3">
    <source>
        <dbReference type="ARBA" id="ARBA00022527"/>
    </source>
</evidence>